<name>A0AAD6SU81_9AGAR</name>
<dbReference type="EMBL" id="JARJCM010000065">
    <property type="protein sequence ID" value="KAJ7033497.1"/>
    <property type="molecule type" value="Genomic_DNA"/>
</dbReference>
<protein>
    <submittedName>
        <fullName evidence="2">Uncharacterized protein</fullName>
    </submittedName>
</protein>
<accession>A0AAD6SU81</accession>
<dbReference type="AlphaFoldDB" id="A0AAD6SU81"/>
<evidence type="ECO:0000256" key="1">
    <source>
        <dbReference type="SAM" id="MobiDB-lite"/>
    </source>
</evidence>
<dbReference type="Proteomes" id="UP001218188">
    <property type="component" value="Unassembled WGS sequence"/>
</dbReference>
<evidence type="ECO:0000313" key="3">
    <source>
        <dbReference type="Proteomes" id="UP001218188"/>
    </source>
</evidence>
<organism evidence="2 3">
    <name type="scientific">Mycena alexandri</name>
    <dbReference type="NCBI Taxonomy" id="1745969"/>
    <lineage>
        <taxon>Eukaryota</taxon>
        <taxon>Fungi</taxon>
        <taxon>Dikarya</taxon>
        <taxon>Basidiomycota</taxon>
        <taxon>Agaricomycotina</taxon>
        <taxon>Agaricomycetes</taxon>
        <taxon>Agaricomycetidae</taxon>
        <taxon>Agaricales</taxon>
        <taxon>Marasmiineae</taxon>
        <taxon>Mycenaceae</taxon>
        <taxon>Mycena</taxon>
    </lineage>
</organism>
<reference evidence="2" key="1">
    <citation type="submission" date="2023-03" db="EMBL/GenBank/DDBJ databases">
        <title>Massive genome expansion in bonnet fungi (Mycena s.s.) driven by repeated elements and novel gene families across ecological guilds.</title>
        <authorList>
            <consortium name="Lawrence Berkeley National Laboratory"/>
            <person name="Harder C.B."/>
            <person name="Miyauchi S."/>
            <person name="Viragh M."/>
            <person name="Kuo A."/>
            <person name="Thoen E."/>
            <person name="Andreopoulos B."/>
            <person name="Lu D."/>
            <person name="Skrede I."/>
            <person name="Drula E."/>
            <person name="Henrissat B."/>
            <person name="Morin E."/>
            <person name="Kohler A."/>
            <person name="Barry K."/>
            <person name="LaButti K."/>
            <person name="Morin E."/>
            <person name="Salamov A."/>
            <person name="Lipzen A."/>
            <person name="Mereny Z."/>
            <person name="Hegedus B."/>
            <person name="Baldrian P."/>
            <person name="Stursova M."/>
            <person name="Weitz H."/>
            <person name="Taylor A."/>
            <person name="Grigoriev I.V."/>
            <person name="Nagy L.G."/>
            <person name="Martin F."/>
            <person name="Kauserud H."/>
        </authorList>
    </citation>
    <scope>NUCLEOTIDE SEQUENCE</scope>
    <source>
        <strain evidence="2">CBHHK200</strain>
    </source>
</reference>
<proteinExistence type="predicted"/>
<evidence type="ECO:0000313" key="2">
    <source>
        <dbReference type="EMBL" id="KAJ7033497.1"/>
    </source>
</evidence>
<sequence length="286" mass="30539">MLDHYYTPRDLPLDDVAVGVASLQDEEPIFPLAGTSNLSLDSKKNGLEKDALRPRDTILHDLRVLTDFTLEFDCDSGSEDESGSDDGYVSTLLRLQRQRNNLLARGVNDVVGLGLGTPERKIAGARRVARAVSSPQAVPRAMVEDIGVGVATQDVQGTRKLEGEVFQSITAIPGLESMSFEELRLETYLQSLIATGTARPQPAFCAALVIPPAFSAQFCEAQEEDGDGEDGDGDGDVEMGDVLSPSASTSHPIPQAAAHPPFVFRAASYPPAHAQQWGGGGFRFGA</sequence>
<keyword evidence="3" id="KW-1185">Reference proteome</keyword>
<gene>
    <name evidence="2" type="ORF">C8F04DRAFT_1396098</name>
</gene>
<comment type="caution">
    <text evidence="2">The sequence shown here is derived from an EMBL/GenBank/DDBJ whole genome shotgun (WGS) entry which is preliminary data.</text>
</comment>
<dbReference type="Gene3D" id="1.10.10.2360">
    <property type="match status" value="1"/>
</dbReference>
<feature type="compositionally biased region" description="Acidic residues" evidence="1">
    <location>
        <begin position="222"/>
        <end position="239"/>
    </location>
</feature>
<feature type="region of interest" description="Disordered" evidence="1">
    <location>
        <begin position="222"/>
        <end position="255"/>
    </location>
</feature>